<sequence length="369" mass="39649">MALVVESPKADFRLVPVILDEVRADEVLVEMKYSGICHTDIVLQQGLLPMCEFPAIFGHEGAGIVRATGKDVKNKEIKVGDAVLLSFNTCDNCKACMSGRPASCHIHPQVNHNAVRLSDRSTPARLVDGQPVRSQYFGQSSFSKMSVVNEKCVVKCPDPSRLQLFAPIGCGFQTGAGTVLNVLKPTKADSVVVFGLGSVGLAALMAARYLEVGQIIAVDILKDRLDLATQLGATDAVNSREAGNVVERIRRVTNGGAMFAIDCTGVPKVIEDMIESIGPEGTAAIVGVPPSGARVQIDPLRFLLDNKKFIGVIEGGSNPPEFIPKLIAMHQAGHFPIEKLCKTYPVSQLQDAIRDMHSGRVVKPVIDWS</sequence>
<dbReference type="EMBL" id="JANBVO010000019">
    <property type="protein sequence ID" value="KAJ9143439.1"/>
    <property type="molecule type" value="Genomic_DNA"/>
</dbReference>
<dbReference type="InterPro" id="IPR013149">
    <property type="entry name" value="ADH-like_C"/>
</dbReference>
<comment type="caution">
    <text evidence="8">The sequence shown here is derived from an EMBL/GenBank/DDBJ whole genome shotgun (WGS) entry which is preliminary data.</text>
</comment>
<evidence type="ECO:0000256" key="1">
    <source>
        <dbReference type="ARBA" id="ARBA00001947"/>
    </source>
</evidence>
<dbReference type="InterPro" id="IPR036291">
    <property type="entry name" value="NAD(P)-bd_dom_sf"/>
</dbReference>
<evidence type="ECO:0000256" key="5">
    <source>
        <dbReference type="ARBA" id="ARBA00023027"/>
    </source>
</evidence>
<keyword evidence="5" id="KW-0520">NAD</keyword>
<dbReference type="InterPro" id="IPR020843">
    <property type="entry name" value="ER"/>
</dbReference>
<dbReference type="Pfam" id="PF08240">
    <property type="entry name" value="ADH_N"/>
    <property type="match status" value="1"/>
</dbReference>
<evidence type="ECO:0000256" key="6">
    <source>
        <dbReference type="RuleBase" id="RU361277"/>
    </source>
</evidence>
<feature type="domain" description="Enoyl reductase (ER)" evidence="7">
    <location>
        <begin position="9"/>
        <end position="366"/>
    </location>
</feature>
<keyword evidence="9" id="KW-1185">Reference proteome</keyword>
<keyword evidence="2 6" id="KW-0479">Metal-binding</keyword>
<proteinExistence type="inferred from homology"/>
<evidence type="ECO:0000256" key="2">
    <source>
        <dbReference type="ARBA" id="ARBA00022723"/>
    </source>
</evidence>
<dbReference type="SUPFAM" id="SSF51735">
    <property type="entry name" value="NAD(P)-binding Rossmann-fold domains"/>
    <property type="match status" value="1"/>
</dbReference>
<dbReference type="GO" id="GO:0008270">
    <property type="term" value="F:zinc ion binding"/>
    <property type="evidence" value="ECO:0007669"/>
    <property type="project" value="InterPro"/>
</dbReference>
<dbReference type="Proteomes" id="UP001174694">
    <property type="component" value="Unassembled WGS sequence"/>
</dbReference>
<evidence type="ECO:0000313" key="8">
    <source>
        <dbReference type="EMBL" id="KAJ9143439.1"/>
    </source>
</evidence>
<comment type="cofactor">
    <cofactor evidence="1 6">
        <name>Zn(2+)</name>
        <dbReference type="ChEBI" id="CHEBI:29105"/>
    </cofactor>
</comment>
<dbReference type="CDD" id="cd08278">
    <property type="entry name" value="benzyl_alcohol_DH"/>
    <property type="match status" value="1"/>
</dbReference>
<dbReference type="AlphaFoldDB" id="A0AA38RPA5"/>
<evidence type="ECO:0000313" key="9">
    <source>
        <dbReference type="Proteomes" id="UP001174694"/>
    </source>
</evidence>
<evidence type="ECO:0000256" key="4">
    <source>
        <dbReference type="ARBA" id="ARBA00023002"/>
    </source>
</evidence>
<keyword evidence="4" id="KW-0560">Oxidoreductase</keyword>
<evidence type="ECO:0000256" key="3">
    <source>
        <dbReference type="ARBA" id="ARBA00022833"/>
    </source>
</evidence>
<evidence type="ECO:0000259" key="7">
    <source>
        <dbReference type="SMART" id="SM00829"/>
    </source>
</evidence>
<name>A0AA38RPA5_9PEZI</name>
<dbReference type="SMART" id="SM00829">
    <property type="entry name" value="PKS_ER"/>
    <property type="match status" value="1"/>
</dbReference>
<dbReference type="Pfam" id="PF00107">
    <property type="entry name" value="ADH_zinc_N"/>
    <property type="match status" value="1"/>
</dbReference>
<gene>
    <name evidence="8" type="ORF">NKR23_g6659</name>
</gene>
<dbReference type="InterPro" id="IPR013154">
    <property type="entry name" value="ADH-like_N"/>
</dbReference>
<reference evidence="8" key="1">
    <citation type="submission" date="2022-07" db="EMBL/GenBank/DDBJ databases">
        <title>Fungi with potential for degradation of polypropylene.</title>
        <authorList>
            <person name="Gostincar C."/>
        </authorList>
    </citation>
    <scope>NUCLEOTIDE SEQUENCE</scope>
    <source>
        <strain evidence="8">EXF-13308</strain>
    </source>
</reference>
<dbReference type="GO" id="GO:0051903">
    <property type="term" value="F:S-(hydroxymethyl)glutathione dehydrogenase [NAD(P)+] activity"/>
    <property type="evidence" value="ECO:0007669"/>
    <property type="project" value="TreeGrafter"/>
</dbReference>
<organism evidence="8 9">
    <name type="scientific">Pleurostoma richardsiae</name>
    <dbReference type="NCBI Taxonomy" id="41990"/>
    <lineage>
        <taxon>Eukaryota</taxon>
        <taxon>Fungi</taxon>
        <taxon>Dikarya</taxon>
        <taxon>Ascomycota</taxon>
        <taxon>Pezizomycotina</taxon>
        <taxon>Sordariomycetes</taxon>
        <taxon>Sordariomycetidae</taxon>
        <taxon>Calosphaeriales</taxon>
        <taxon>Pleurostomataceae</taxon>
        <taxon>Pleurostoma</taxon>
    </lineage>
</organism>
<dbReference type="InterPro" id="IPR011032">
    <property type="entry name" value="GroES-like_sf"/>
</dbReference>
<dbReference type="FunFam" id="3.40.50.720:FF:000003">
    <property type="entry name" value="S-(hydroxymethyl)glutathione dehydrogenase"/>
    <property type="match status" value="1"/>
</dbReference>
<comment type="similarity">
    <text evidence="6">Belongs to the zinc-containing alcohol dehydrogenase family.</text>
</comment>
<dbReference type="GO" id="GO:0005829">
    <property type="term" value="C:cytosol"/>
    <property type="evidence" value="ECO:0007669"/>
    <property type="project" value="TreeGrafter"/>
</dbReference>
<dbReference type="GO" id="GO:0046294">
    <property type="term" value="P:formaldehyde catabolic process"/>
    <property type="evidence" value="ECO:0007669"/>
    <property type="project" value="TreeGrafter"/>
</dbReference>
<dbReference type="SUPFAM" id="SSF50129">
    <property type="entry name" value="GroES-like"/>
    <property type="match status" value="1"/>
</dbReference>
<dbReference type="PANTHER" id="PTHR43880:SF12">
    <property type="entry name" value="ALCOHOL DEHYDROGENASE CLASS-3"/>
    <property type="match status" value="1"/>
</dbReference>
<dbReference type="PANTHER" id="PTHR43880">
    <property type="entry name" value="ALCOHOL DEHYDROGENASE"/>
    <property type="match status" value="1"/>
</dbReference>
<dbReference type="Gene3D" id="3.90.180.10">
    <property type="entry name" value="Medium-chain alcohol dehydrogenases, catalytic domain"/>
    <property type="match status" value="1"/>
</dbReference>
<dbReference type="Gene3D" id="3.40.50.720">
    <property type="entry name" value="NAD(P)-binding Rossmann-like Domain"/>
    <property type="match status" value="1"/>
</dbReference>
<dbReference type="PROSITE" id="PS00059">
    <property type="entry name" value="ADH_ZINC"/>
    <property type="match status" value="1"/>
</dbReference>
<keyword evidence="3 6" id="KW-0862">Zinc</keyword>
<protein>
    <submittedName>
        <fullName evidence="8">NAD(P)-binding protein</fullName>
    </submittedName>
</protein>
<accession>A0AA38RPA5</accession>
<dbReference type="InterPro" id="IPR002328">
    <property type="entry name" value="ADH_Zn_CS"/>
</dbReference>